<sequence>MNTIFPLRYEDRLRAIGLLATAPELAASFERFDGPLATSATTLDPAVKQMEAAALTISREIGCTPDLALLMLIYCIVQRWQPHPEHANVGQDYAPPPPKTLTRRVEVYRLWPNSGGDTGSWDTAFVEIPINTPESLIPDVAAKAHHAYLTRMGQDVASVGFYHLPPLDDEIAITINVDAFVSFAWMYSDLDRAEVLSGARLHVEYLQRTLAAQQSAEGPLPPLEIAVAMEMERLADEWTGMARLDKLRSLGAYIANLAV</sequence>
<proteinExistence type="predicted"/>
<dbReference type="Proteomes" id="UP000050509">
    <property type="component" value="Unassembled WGS sequence"/>
</dbReference>
<comment type="caution">
    <text evidence="1">The sequence shown here is derived from an EMBL/GenBank/DDBJ whole genome shotgun (WGS) entry which is preliminary data.</text>
</comment>
<name>A0A0P9DBS8_9CHLR</name>
<dbReference type="AlphaFoldDB" id="A0A0P9DBS8"/>
<gene>
    <name evidence="1" type="ORF">SE17_29570</name>
</gene>
<organism evidence="1 2">
    <name type="scientific">Kouleothrix aurantiaca</name>
    <dbReference type="NCBI Taxonomy" id="186479"/>
    <lineage>
        <taxon>Bacteria</taxon>
        <taxon>Bacillati</taxon>
        <taxon>Chloroflexota</taxon>
        <taxon>Chloroflexia</taxon>
        <taxon>Chloroflexales</taxon>
        <taxon>Roseiflexineae</taxon>
        <taxon>Roseiflexaceae</taxon>
        <taxon>Kouleothrix</taxon>
    </lineage>
</organism>
<keyword evidence="2" id="KW-1185">Reference proteome</keyword>
<feature type="non-terminal residue" evidence="1">
    <location>
        <position position="259"/>
    </location>
</feature>
<evidence type="ECO:0000313" key="1">
    <source>
        <dbReference type="EMBL" id="KPV49980.1"/>
    </source>
</evidence>
<reference evidence="1 2" key="1">
    <citation type="submission" date="2015-09" db="EMBL/GenBank/DDBJ databases">
        <title>Draft genome sequence of Kouleothrix aurantiaca JCM 19913.</title>
        <authorList>
            <person name="Hemp J."/>
        </authorList>
    </citation>
    <scope>NUCLEOTIDE SEQUENCE [LARGE SCALE GENOMIC DNA]</scope>
    <source>
        <strain evidence="1 2">COM-B</strain>
    </source>
</reference>
<evidence type="ECO:0000313" key="2">
    <source>
        <dbReference type="Proteomes" id="UP000050509"/>
    </source>
</evidence>
<protein>
    <submittedName>
        <fullName evidence="1">Uncharacterized protein</fullName>
    </submittedName>
</protein>
<dbReference type="EMBL" id="LJCR01001643">
    <property type="protein sequence ID" value="KPV49980.1"/>
    <property type="molecule type" value="Genomic_DNA"/>
</dbReference>
<accession>A0A0P9DBS8</accession>